<sequence length="165" mass="18278">MLCNILKFSLLSLLATLSLSCSCLRSTFEQGVCRSSTIYVGTVLARTDNCPGTCDPFEDQRNGKITYIVKVTARFLGAPAEDNIIYVQTLVNSALCGTILNVGARYLFTLGNVRVNRSSCPRESFDVSLCGGAQLWSRVTRPQRRFLSAVRRTNKRVCRTVPPLF</sequence>
<evidence type="ECO:0000256" key="1">
    <source>
        <dbReference type="ARBA" id="ARBA00004613"/>
    </source>
</evidence>
<dbReference type="Proteomes" id="UP000012073">
    <property type="component" value="Unassembled WGS sequence"/>
</dbReference>
<keyword evidence="3" id="KW-0479">Metal-binding</keyword>
<keyword evidence="2" id="KW-0964">Secreted</keyword>
<proteinExistence type="predicted"/>
<evidence type="ECO:0008006" key="8">
    <source>
        <dbReference type="Google" id="ProtNLM"/>
    </source>
</evidence>
<keyword evidence="7" id="KW-1185">Reference proteome</keyword>
<dbReference type="GO" id="GO:0046872">
    <property type="term" value="F:metal ion binding"/>
    <property type="evidence" value="ECO:0007669"/>
    <property type="project" value="UniProtKB-KW"/>
</dbReference>
<dbReference type="InterPro" id="IPR001820">
    <property type="entry name" value="TIMP"/>
</dbReference>
<feature type="disulfide bond" evidence="4">
    <location>
        <begin position="23"/>
        <end position="130"/>
    </location>
</feature>
<evidence type="ECO:0000256" key="2">
    <source>
        <dbReference type="ARBA" id="ARBA00022525"/>
    </source>
</evidence>
<feature type="disulfide bond" evidence="4">
    <location>
        <begin position="21"/>
        <end position="96"/>
    </location>
</feature>
<dbReference type="Gramene" id="CDF34590">
    <property type="protein sequence ID" value="CDF34590"/>
    <property type="gene ID" value="CHC_T00003291001"/>
</dbReference>
<dbReference type="GeneID" id="17322126"/>
<accession>R7QAV4</accession>
<feature type="chain" id="PRO_5004443236" description="NTR domain-containing protein" evidence="5">
    <location>
        <begin position="21"/>
        <end position="165"/>
    </location>
</feature>
<dbReference type="GO" id="GO:0005615">
    <property type="term" value="C:extracellular space"/>
    <property type="evidence" value="ECO:0007669"/>
    <property type="project" value="TreeGrafter"/>
</dbReference>
<evidence type="ECO:0000256" key="4">
    <source>
        <dbReference type="PIRSR" id="PIRSR601820-3"/>
    </source>
</evidence>
<dbReference type="GO" id="GO:0051045">
    <property type="term" value="P:negative regulation of membrane protein ectodomain proteolysis"/>
    <property type="evidence" value="ECO:0007669"/>
    <property type="project" value="TreeGrafter"/>
</dbReference>
<dbReference type="RefSeq" id="XP_005714409.1">
    <property type="nucleotide sequence ID" value="XM_005714352.1"/>
</dbReference>
<organism evidence="6 7">
    <name type="scientific">Chondrus crispus</name>
    <name type="common">Carrageen Irish moss</name>
    <name type="synonym">Polymorpha crispa</name>
    <dbReference type="NCBI Taxonomy" id="2769"/>
    <lineage>
        <taxon>Eukaryota</taxon>
        <taxon>Rhodophyta</taxon>
        <taxon>Florideophyceae</taxon>
        <taxon>Rhodymeniophycidae</taxon>
        <taxon>Gigartinales</taxon>
        <taxon>Gigartinaceae</taxon>
        <taxon>Chondrus</taxon>
    </lineage>
</organism>
<name>R7QAV4_CHOCR</name>
<evidence type="ECO:0000256" key="3">
    <source>
        <dbReference type="PIRSR" id="PIRSR601820-1"/>
    </source>
</evidence>
<dbReference type="GO" id="GO:0008191">
    <property type="term" value="F:metalloendopeptidase inhibitor activity"/>
    <property type="evidence" value="ECO:0007669"/>
    <property type="project" value="InterPro"/>
</dbReference>
<dbReference type="PANTHER" id="PTHR11844">
    <property type="entry name" value="METALLOPROTEASE INHIBITOR"/>
    <property type="match status" value="1"/>
</dbReference>
<dbReference type="Pfam" id="PF00965">
    <property type="entry name" value="TIMP"/>
    <property type="match status" value="1"/>
</dbReference>
<dbReference type="EMBL" id="HG001701">
    <property type="protein sequence ID" value="CDF34590.1"/>
    <property type="molecule type" value="Genomic_DNA"/>
</dbReference>
<comment type="subcellular location">
    <subcellularLocation>
        <location evidence="1">Secreted</location>
    </subcellularLocation>
</comment>
<dbReference type="InterPro" id="IPR008993">
    <property type="entry name" value="TIMP-like_OB-fold"/>
</dbReference>
<keyword evidence="3" id="KW-0862">Zinc</keyword>
<dbReference type="PROSITE" id="PS51257">
    <property type="entry name" value="PROKAR_LIPOPROTEIN"/>
    <property type="match status" value="1"/>
</dbReference>
<dbReference type="GO" id="GO:0002020">
    <property type="term" value="F:protease binding"/>
    <property type="evidence" value="ECO:0007669"/>
    <property type="project" value="TreeGrafter"/>
</dbReference>
<evidence type="ECO:0000256" key="5">
    <source>
        <dbReference type="SAM" id="SignalP"/>
    </source>
</evidence>
<dbReference type="PhylomeDB" id="R7QAV4"/>
<dbReference type="AlphaFoldDB" id="R7QAV4"/>
<dbReference type="OrthoDB" id="5792739at2759"/>
<evidence type="ECO:0000313" key="6">
    <source>
        <dbReference type="EMBL" id="CDF34590.1"/>
    </source>
</evidence>
<keyword evidence="5" id="KW-0732">Signal</keyword>
<evidence type="ECO:0000313" key="7">
    <source>
        <dbReference type="Proteomes" id="UP000012073"/>
    </source>
</evidence>
<gene>
    <name evidence="6" type="ORF">CHC_T00003291001</name>
</gene>
<reference evidence="7" key="1">
    <citation type="journal article" date="2013" name="Proc. Natl. Acad. Sci. U.S.A.">
        <title>Genome structure and metabolic features in the red seaweed Chondrus crispus shed light on evolution of the Archaeplastida.</title>
        <authorList>
            <person name="Collen J."/>
            <person name="Porcel B."/>
            <person name="Carre W."/>
            <person name="Ball S.G."/>
            <person name="Chaparro C."/>
            <person name="Tonon T."/>
            <person name="Barbeyron T."/>
            <person name="Michel G."/>
            <person name="Noel B."/>
            <person name="Valentin K."/>
            <person name="Elias M."/>
            <person name="Artiguenave F."/>
            <person name="Arun A."/>
            <person name="Aury J.M."/>
            <person name="Barbosa-Neto J.F."/>
            <person name="Bothwell J.H."/>
            <person name="Bouget F.Y."/>
            <person name="Brillet L."/>
            <person name="Cabello-Hurtado F."/>
            <person name="Capella-Gutierrez S."/>
            <person name="Charrier B."/>
            <person name="Cladiere L."/>
            <person name="Cock J.M."/>
            <person name="Coelho S.M."/>
            <person name="Colleoni C."/>
            <person name="Czjzek M."/>
            <person name="Da Silva C."/>
            <person name="Delage L."/>
            <person name="Denoeud F."/>
            <person name="Deschamps P."/>
            <person name="Dittami S.M."/>
            <person name="Gabaldon T."/>
            <person name="Gachon C.M."/>
            <person name="Groisillier A."/>
            <person name="Herve C."/>
            <person name="Jabbari K."/>
            <person name="Katinka M."/>
            <person name="Kloareg B."/>
            <person name="Kowalczyk N."/>
            <person name="Labadie K."/>
            <person name="Leblanc C."/>
            <person name="Lopez P.J."/>
            <person name="McLachlan D.H."/>
            <person name="Meslet-Cladiere L."/>
            <person name="Moustafa A."/>
            <person name="Nehr Z."/>
            <person name="Nyvall Collen P."/>
            <person name="Panaud O."/>
            <person name="Partensky F."/>
            <person name="Poulain J."/>
            <person name="Rensing S.A."/>
            <person name="Rousvoal S."/>
            <person name="Samson G."/>
            <person name="Symeonidi A."/>
            <person name="Weissenbach J."/>
            <person name="Zambounis A."/>
            <person name="Wincker P."/>
            <person name="Boyen C."/>
        </authorList>
    </citation>
    <scope>NUCLEOTIDE SEQUENCE [LARGE SCALE GENOMIC DNA]</scope>
    <source>
        <strain evidence="7">cv. Stackhouse</strain>
    </source>
</reference>
<dbReference type="Gene3D" id="2.40.50.120">
    <property type="match status" value="1"/>
</dbReference>
<feature type="binding site" evidence="3">
    <location>
        <position position="21"/>
    </location>
    <ligand>
        <name>Zn(2+)</name>
        <dbReference type="ChEBI" id="CHEBI:29105"/>
        <note>ligand shared with metalloproteinase partner</note>
    </ligand>
</feature>
<dbReference type="SUPFAM" id="SSF50242">
    <property type="entry name" value="TIMP-like"/>
    <property type="match status" value="1"/>
</dbReference>
<feature type="signal peptide" evidence="5">
    <location>
        <begin position="1"/>
        <end position="20"/>
    </location>
</feature>
<dbReference type="KEGG" id="ccp:CHC_T00003291001"/>
<protein>
    <recommendedName>
        <fullName evidence="8">NTR domain-containing protein</fullName>
    </recommendedName>
</protein>
<keyword evidence="4" id="KW-1015">Disulfide bond</keyword>
<dbReference type="PANTHER" id="PTHR11844:SF33">
    <property type="entry name" value="TISSUE INHIBITOR OF METALLOPROTEINASE"/>
    <property type="match status" value="1"/>
</dbReference>
<dbReference type="GO" id="GO:0031012">
    <property type="term" value="C:extracellular matrix"/>
    <property type="evidence" value="ECO:0007669"/>
    <property type="project" value="TreeGrafter"/>
</dbReference>